<name>A0A1G6MVU0_9MICO</name>
<accession>A0A1G6MVU0</accession>
<dbReference type="STRING" id="1814289.SAMN05216410_1983"/>
<dbReference type="Proteomes" id="UP000199039">
    <property type="component" value="Unassembled WGS sequence"/>
</dbReference>
<dbReference type="RefSeq" id="WP_093182843.1">
    <property type="nucleotide sequence ID" value="NZ_FMYH01000003.1"/>
</dbReference>
<evidence type="ECO:0008006" key="3">
    <source>
        <dbReference type="Google" id="ProtNLM"/>
    </source>
</evidence>
<sequence length="174" mass="18714">MSADETGPSADRAGDPGLLTTVVSALYESGWALDVDWDLETFDVLPRDGEGEPLLGVVMSHSRAVAFYRVHPEHLPVGARAAVAAFVTRQNTLLVTSAFELNLDTGNLSLRSGFAFPDMELDLPVVQAILDRLVCEVEAVHERTQPELESVIARAIRVGATPTADDPPTPEDHA</sequence>
<keyword evidence="2" id="KW-1185">Reference proteome</keyword>
<gene>
    <name evidence="1" type="ORF">SAMN05216410_1983</name>
</gene>
<protein>
    <recommendedName>
        <fullName evidence="3">Sensory transduction regulator</fullName>
    </recommendedName>
</protein>
<evidence type="ECO:0000313" key="1">
    <source>
        <dbReference type="EMBL" id="SDC59551.1"/>
    </source>
</evidence>
<organism evidence="1 2">
    <name type="scientific">Sanguibacter gelidistatuariae</name>
    <dbReference type="NCBI Taxonomy" id="1814289"/>
    <lineage>
        <taxon>Bacteria</taxon>
        <taxon>Bacillati</taxon>
        <taxon>Actinomycetota</taxon>
        <taxon>Actinomycetes</taxon>
        <taxon>Micrococcales</taxon>
        <taxon>Sanguibacteraceae</taxon>
        <taxon>Sanguibacter</taxon>
    </lineage>
</organism>
<reference evidence="1 2" key="1">
    <citation type="submission" date="2016-09" db="EMBL/GenBank/DDBJ databases">
        <authorList>
            <person name="Capua I."/>
            <person name="De Benedictis P."/>
            <person name="Joannis T."/>
            <person name="Lombin L.H."/>
            <person name="Cattoli G."/>
        </authorList>
    </citation>
    <scope>NUCLEOTIDE SEQUENCE [LARGE SCALE GENOMIC DNA]</scope>
    <source>
        <strain evidence="1 2">ISLP-3</strain>
    </source>
</reference>
<dbReference type="EMBL" id="FMYH01000003">
    <property type="protein sequence ID" value="SDC59551.1"/>
    <property type="molecule type" value="Genomic_DNA"/>
</dbReference>
<proteinExistence type="predicted"/>
<evidence type="ECO:0000313" key="2">
    <source>
        <dbReference type="Proteomes" id="UP000199039"/>
    </source>
</evidence>
<dbReference type="OrthoDB" id="5147639at2"/>
<dbReference type="AlphaFoldDB" id="A0A1G6MVU0"/>